<dbReference type="WBParaSite" id="SCUD_0001096501-mRNA-1">
    <property type="protein sequence ID" value="SCUD_0001096501-mRNA-1"/>
    <property type="gene ID" value="SCUD_0001096501"/>
</dbReference>
<dbReference type="Proteomes" id="UP000279833">
    <property type="component" value="Unassembled WGS sequence"/>
</dbReference>
<evidence type="ECO:0000313" key="2">
    <source>
        <dbReference type="Proteomes" id="UP000279833"/>
    </source>
</evidence>
<protein>
    <submittedName>
        <fullName evidence="1 3">Uncharacterized protein</fullName>
    </submittedName>
</protein>
<sequence length="53" mass="6055">MPTEDNGDVGEDRDFSSVLLLLLFRDKTLAFGLIAIKCRKLDNFSLLIKLSRR</sequence>
<gene>
    <name evidence="1" type="ORF">SCUD_LOCUS10965</name>
</gene>
<evidence type="ECO:0000313" key="1">
    <source>
        <dbReference type="EMBL" id="VDP42384.1"/>
    </source>
</evidence>
<dbReference type="EMBL" id="UZAK01034099">
    <property type="protein sequence ID" value="VDP42384.1"/>
    <property type="molecule type" value="Genomic_DNA"/>
</dbReference>
<evidence type="ECO:0000313" key="3">
    <source>
        <dbReference type="WBParaSite" id="SCUD_0001096501-mRNA-1"/>
    </source>
</evidence>
<name>A0A183K7I8_9TREM</name>
<reference evidence="3" key="1">
    <citation type="submission" date="2016-06" db="UniProtKB">
        <authorList>
            <consortium name="WormBaseParasite"/>
        </authorList>
    </citation>
    <scope>IDENTIFICATION</scope>
</reference>
<proteinExistence type="predicted"/>
<organism evidence="3">
    <name type="scientific">Schistosoma curassoni</name>
    <dbReference type="NCBI Taxonomy" id="6186"/>
    <lineage>
        <taxon>Eukaryota</taxon>
        <taxon>Metazoa</taxon>
        <taxon>Spiralia</taxon>
        <taxon>Lophotrochozoa</taxon>
        <taxon>Platyhelminthes</taxon>
        <taxon>Trematoda</taxon>
        <taxon>Digenea</taxon>
        <taxon>Strigeidida</taxon>
        <taxon>Schistosomatoidea</taxon>
        <taxon>Schistosomatidae</taxon>
        <taxon>Schistosoma</taxon>
    </lineage>
</organism>
<accession>A0A183K7I8</accession>
<keyword evidence="2" id="KW-1185">Reference proteome</keyword>
<reference evidence="1 2" key="2">
    <citation type="submission" date="2018-11" db="EMBL/GenBank/DDBJ databases">
        <authorList>
            <consortium name="Pathogen Informatics"/>
        </authorList>
    </citation>
    <scope>NUCLEOTIDE SEQUENCE [LARGE SCALE GENOMIC DNA]</scope>
    <source>
        <strain evidence="1">Dakar</strain>
        <strain evidence="2">Dakar, Senegal</strain>
    </source>
</reference>
<dbReference type="AlphaFoldDB" id="A0A183K7I8"/>